<name>A0A1V9ZN65_9STRA</name>
<evidence type="ECO:0008006" key="4">
    <source>
        <dbReference type="Google" id="ProtNLM"/>
    </source>
</evidence>
<sequence length="119" mass="12844">MQTILLLLGSFLVNQVYGHGYLHDPLPAFLQPYGDPTKFCATLDGPKVLPGGTSYDVGPGENTRMFTINFKAKGYQTLRDFLKLDTTCGDCGITDPNGPAKSLPSIVKWANGQEGFVSS</sequence>
<evidence type="ECO:0000256" key="1">
    <source>
        <dbReference type="SAM" id="SignalP"/>
    </source>
</evidence>
<keyword evidence="1" id="KW-0732">Signal</keyword>
<keyword evidence="3" id="KW-1185">Reference proteome</keyword>
<proteinExistence type="predicted"/>
<comment type="caution">
    <text evidence="2">The sequence shown here is derived from an EMBL/GenBank/DDBJ whole genome shotgun (WGS) entry which is preliminary data.</text>
</comment>
<dbReference type="EMBL" id="JNBS01001809">
    <property type="protein sequence ID" value="OQR99428.1"/>
    <property type="molecule type" value="Genomic_DNA"/>
</dbReference>
<evidence type="ECO:0000313" key="2">
    <source>
        <dbReference type="EMBL" id="OQR99428.1"/>
    </source>
</evidence>
<reference evidence="2 3" key="1">
    <citation type="journal article" date="2014" name="Genome Biol. Evol.">
        <title>The secreted proteins of Achlya hypogyna and Thraustotheca clavata identify the ancestral oomycete secretome and reveal gene acquisitions by horizontal gene transfer.</title>
        <authorList>
            <person name="Misner I."/>
            <person name="Blouin N."/>
            <person name="Leonard G."/>
            <person name="Richards T.A."/>
            <person name="Lane C.E."/>
        </authorList>
    </citation>
    <scope>NUCLEOTIDE SEQUENCE [LARGE SCALE GENOMIC DNA]</scope>
    <source>
        <strain evidence="2 3">ATCC 34112</strain>
    </source>
</reference>
<dbReference type="OrthoDB" id="66948at2759"/>
<dbReference type="AlphaFoldDB" id="A0A1V9ZN65"/>
<feature type="non-terminal residue" evidence="2">
    <location>
        <position position="119"/>
    </location>
</feature>
<feature type="signal peptide" evidence="1">
    <location>
        <begin position="1"/>
        <end position="18"/>
    </location>
</feature>
<feature type="chain" id="PRO_5013184412" description="Secreted protein" evidence="1">
    <location>
        <begin position="19"/>
        <end position="119"/>
    </location>
</feature>
<protein>
    <recommendedName>
        <fullName evidence="4">Secreted protein</fullName>
    </recommendedName>
</protein>
<dbReference type="Proteomes" id="UP000243217">
    <property type="component" value="Unassembled WGS sequence"/>
</dbReference>
<gene>
    <name evidence="2" type="ORF">THRCLA_21841</name>
</gene>
<organism evidence="2 3">
    <name type="scientific">Thraustotheca clavata</name>
    <dbReference type="NCBI Taxonomy" id="74557"/>
    <lineage>
        <taxon>Eukaryota</taxon>
        <taxon>Sar</taxon>
        <taxon>Stramenopiles</taxon>
        <taxon>Oomycota</taxon>
        <taxon>Saprolegniomycetes</taxon>
        <taxon>Saprolegniales</taxon>
        <taxon>Achlyaceae</taxon>
        <taxon>Thraustotheca</taxon>
    </lineage>
</organism>
<evidence type="ECO:0000313" key="3">
    <source>
        <dbReference type="Proteomes" id="UP000243217"/>
    </source>
</evidence>
<accession>A0A1V9ZN65</accession>